<dbReference type="EMBL" id="BSYO01000021">
    <property type="protein sequence ID" value="GMH20225.1"/>
    <property type="molecule type" value="Genomic_DNA"/>
</dbReference>
<accession>A0AAD3SYQ6</accession>
<dbReference type="AlphaFoldDB" id="A0AAD3SYQ6"/>
<evidence type="ECO:0000313" key="2">
    <source>
        <dbReference type="Proteomes" id="UP001279734"/>
    </source>
</evidence>
<protein>
    <submittedName>
        <fullName evidence="1">Uncharacterized protein</fullName>
    </submittedName>
</protein>
<gene>
    <name evidence="1" type="ORF">Nepgr_022066</name>
</gene>
<keyword evidence="2" id="KW-1185">Reference proteome</keyword>
<evidence type="ECO:0000313" key="1">
    <source>
        <dbReference type="EMBL" id="GMH20225.1"/>
    </source>
</evidence>
<reference evidence="1" key="1">
    <citation type="submission" date="2023-05" db="EMBL/GenBank/DDBJ databases">
        <title>Nepenthes gracilis genome sequencing.</title>
        <authorList>
            <person name="Fukushima K."/>
        </authorList>
    </citation>
    <scope>NUCLEOTIDE SEQUENCE</scope>
    <source>
        <strain evidence="1">SING2019-196</strain>
    </source>
</reference>
<sequence length="83" mass="9467">MGTTVTENKQKANGKGGASYKIMNAKSQRRNFTENGDIQHAFEMGLPELLLQQLRNVAKKKKAEIPEFCRLHQMEFTVEVDEL</sequence>
<dbReference type="Proteomes" id="UP001279734">
    <property type="component" value="Unassembled WGS sequence"/>
</dbReference>
<name>A0AAD3SYQ6_NEPGR</name>
<organism evidence="1 2">
    <name type="scientific">Nepenthes gracilis</name>
    <name type="common">Slender pitcher plant</name>
    <dbReference type="NCBI Taxonomy" id="150966"/>
    <lineage>
        <taxon>Eukaryota</taxon>
        <taxon>Viridiplantae</taxon>
        <taxon>Streptophyta</taxon>
        <taxon>Embryophyta</taxon>
        <taxon>Tracheophyta</taxon>
        <taxon>Spermatophyta</taxon>
        <taxon>Magnoliopsida</taxon>
        <taxon>eudicotyledons</taxon>
        <taxon>Gunneridae</taxon>
        <taxon>Pentapetalae</taxon>
        <taxon>Caryophyllales</taxon>
        <taxon>Nepenthaceae</taxon>
        <taxon>Nepenthes</taxon>
    </lineage>
</organism>
<proteinExistence type="predicted"/>
<comment type="caution">
    <text evidence="1">The sequence shown here is derived from an EMBL/GenBank/DDBJ whole genome shotgun (WGS) entry which is preliminary data.</text>
</comment>